<reference evidence="1" key="1">
    <citation type="journal article" date="2019" name="Sci. Rep.">
        <title>Draft genome of Tanacetum cinerariifolium, the natural source of mosquito coil.</title>
        <authorList>
            <person name="Yamashiro T."/>
            <person name="Shiraishi A."/>
            <person name="Satake H."/>
            <person name="Nakayama K."/>
        </authorList>
    </citation>
    <scope>NUCLEOTIDE SEQUENCE</scope>
</reference>
<sequence length="81" mass="8753">EGQVVVGARPAYEVAVDVRVHGERVARAAEAREAPAQHEALEARRGAKKHHLVPKLVVGIIQLAQIARVRLDGAERGRVGH</sequence>
<protein>
    <submittedName>
        <fullName evidence="1">Uncharacterized protein</fullName>
    </submittedName>
</protein>
<organism evidence="1">
    <name type="scientific">Tanacetum cinerariifolium</name>
    <name type="common">Dalmatian daisy</name>
    <name type="synonym">Chrysanthemum cinerariifolium</name>
    <dbReference type="NCBI Taxonomy" id="118510"/>
    <lineage>
        <taxon>Eukaryota</taxon>
        <taxon>Viridiplantae</taxon>
        <taxon>Streptophyta</taxon>
        <taxon>Embryophyta</taxon>
        <taxon>Tracheophyta</taxon>
        <taxon>Spermatophyta</taxon>
        <taxon>Magnoliopsida</taxon>
        <taxon>eudicotyledons</taxon>
        <taxon>Gunneridae</taxon>
        <taxon>Pentapetalae</taxon>
        <taxon>asterids</taxon>
        <taxon>campanulids</taxon>
        <taxon>Asterales</taxon>
        <taxon>Asteraceae</taxon>
        <taxon>Asteroideae</taxon>
        <taxon>Anthemideae</taxon>
        <taxon>Anthemidinae</taxon>
        <taxon>Tanacetum</taxon>
    </lineage>
</organism>
<comment type="caution">
    <text evidence="1">The sequence shown here is derived from an EMBL/GenBank/DDBJ whole genome shotgun (WGS) entry which is preliminary data.</text>
</comment>
<evidence type="ECO:0000313" key="1">
    <source>
        <dbReference type="EMBL" id="GFD60227.1"/>
    </source>
</evidence>
<dbReference type="AlphaFoldDB" id="A0A699XKP0"/>
<feature type="non-terminal residue" evidence="1">
    <location>
        <position position="1"/>
    </location>
</feature>
<accession>A0A699XKP0</accession>
<proteinExistence type="predicted"/>
<dbReference type="EMBL" id="BKCJ011875073">
    <property type="protein sequence ID" value="GFD60227.1"/>
    <property type="molecule type" value="Genomic_DNA"/>
</dbReference>
<name>A0A699XKP0_TANCI</name>
<gene>
    <name evidence="1" type="ORF">Tci_932196</name>
</gene>
<feature type="non-terminal residue" evidence="1">
    <location>
        <position position="81"/>
    </location>
</feature>